<dbReference type="AlphaFoldDB" id="W7N2J5"/>
<keyword evidence="9" id="KW-0157">Chromophore</keyword>
<dbReference type="SUPFAM" id="SSF55785">
    <property type="entry name" value="PYP-like sensor domain (PAS domain)"/>
    <property type="match status" value="1"/>
</dbReference>
<feature type="compositionally biased region" description="Basic and acidic residues" evidence="15">
    <location>
        <begin position="226"/>
        <end position="238"/>
    </location>
</feature>
<keyword evidence="18" id="KW-1185">Reference proteome</keyword>
<dbReference type="Pfam" id="PF13426">
    <property type="entry name" value="PAS_9"/>
    <property type="match status" value="1"/>
</dbReference>
<dbReference type="PANTHER" id="PTHR47429">
    <property type="entry name" value="PROTEIN TWIN LOV 1"/>
    <property type="match status" value="1"/>
</dbReference>
<protein>
    <recommendedName>
        <fullName evidence="16">PAS domain-containing protein</fullName>
    </recommendedName>
</protein>
<feature type="domain" description="PAS" evidence="16">
    <location>
        <begin position="417"/>
        <end position="439"/>
    </location>
</feature>
<keyword evidence="10" id="KW-0805">Transcription regulation</keyword>
<keyword evidence="11" id="KW-0238">DNA-binding</keyword>
<dbReference type="KEGG" id="fvr:FVEG_12584"/>
<dbReference type="GO" id="GO:0008270">
    <property type="term" value="F:zinc ion binding"/>
    <property type="evidence" value="ECO:0007669"/>
    <property type="project" value="UniProtKB-KW"/>
</dbReference>
<proteinExistence type="predicted"/>
<dbReference type="RefSeq" id="XP_018760535.1">
    <property type="nucleotide sequence ID" value="XM_018901929.1"/>
</dbReference>
<keyword evidence="14" id="KW-0675">Receptor</keyword>
<dbReference type="VEuPathDB" id="FungiDB:FVEG_12584"/>
<feature type="region of interest" description="Disordered" evidence="15">
    <location>
        <begin position="218"/>
        <end position="265"/>
    </location>
</feature>
<evidence type="ECO:0000256" key="1">
    <source>
        <dbReference type="ARBA" id="ARBA00022543"/>
    </source>
</evidence>
<keyword evidence="5" id="KW-0479">Metal-binding</keyword>
<keyword evidence="1" id="KW-0600">Photoreceptor protein</keyword>
<dbReference type="EMBL" id="DS022261">
    <property type="protein sequence ID" value="EWG54344.1"/>
    <property type="molecule type" value="Genomic_DNA"/>
</dbReference>
<evidence type="ECO:0000256" key="2">
    <source>
        <dbReference type="ARBA" id="ARBA00022606"/>
    </source>
</evidence>
<dbReference type="GeneID" id="30070015"/>
<dbReference type="GO" id="GO:0009881">
    <property type="term" value="F:photoreceptor activity"/>
    <property type="evidence" value="ECO:0007669"/>
    <property type="project" value="UniProtKB-KW"/>
</dbReference>
<evidence type="ECO:0000256" key="13">
    <source>
        <dbReference type="ARBA" id="ARBA00023163"/>
    </source>
</evidence>
<sequence length="533" mass="59506">MSDPLSVTASVVGIVGALLHGSKRLYEFIDSLQNAPKDVAALSTDLRALYEILAHITNIQDKLSGHLDLCASIKAPLENCLNIFDEFTSLLQGFTQTSRNGTVQVRVWKQMAWAFRDKEIQLFRDTITAYKVSLDMALSVMTFSTIASINERTKTFETDFKEEFKHIKPRLQALDNDRIELASVAGCKGSEWYGTEANFAMKRFLEYTESFCDSPPASFPGSPTLDHSKACDELDTQHRSPGTASSRQLNDNNSTVPSNGKKYVGLFSETDHPQFIVYPFNSDLPKDEETMPMWQENSMLGPADTFVDLESGSPSNTQPGAKTPDPATNQDKQADQSSTNNVASPKASLESTHHEVKAQIPTAPIPRPINIYSKSGFDALKVLMLAITRKNSQFDIGQIDMSCSFVVCDITLEDCPIVYVSDSFQTLTGYSRHEALGRNCRFLQSPDGKVERGSPRPYVDDGTVYSLKTNVEEKRETQISMINYRKGGKPFLNFLSIIPIPWDTDEIRYYVGFQIDLIEPPTVFMPGNIWTQL</sequence>
<evidence type="ECO:0000256" key="3">
    <source>
        <dbReference type="ARBA" id="ARBA00022630"/>
    </source>
</evidence>
<keyword evidence="6" id="KW-0677">Repeat</keyword>
<dbReference type="FunFam" id="3.30.450.20:FF:000064">
    <property type="entry name" value="Vivid PAS protein VVD"/>
    <property type="match status" value="1"/>
</dbReference>
<dbReference type="InterPro" id="IPR000014">
    <property type="entry name" value="PAS"/>
</dbReference>
<feature type="compositionally biased region" description="Polar residues" evidence="15">
    <location>
        <begin position="312"/>
        <end position="343"/>
    </location>
</feature>
<gene>
    <name evidence="17" type="ORF">FVEG_12584</name>
</gene>
<evidence type="ECO:0000256" key="4">
    <source>
        <dbReference type="ARBA" id="ARBA00022643"/>
    </source>
</evidence>
<evidence type="ECO:0000256" key="15">
    <source>
        <dbReference type="SAM" id="MobiDB-lite"/>
    </source>
</evidence>
<reference evidence="17 18" key="1">
    <citation type="journal article" date="2010" name="Nature">
        <title>Comparative genomics reveals mobile pathogenicity chromosomes in Fusarium.</title>
        <authorList>
            <person name="Ma L.J."/>
            <person name="van der Does H.C."/>
            <person name="Borkovich K.A."/>
            <person name="Coleman J.J."/>
            <person name="Daboussi M.J."/>
            <person name="Di Pietro A."/>
            <person name="Dufresne M."/>
            <person name="Freitag M."/>
            <person name="Grabherr M."/>
            <person name="Henrissat B."/>
            <person name="Houterman P.M."/>
            <person name="Kang S."/>
            <person name="Shim W.B."/>
            <person name="Woloshuk C."/>
            <person name="Xie X."/>
            <person name="Xu J.R."/>
            <person name="Antoniw J."/>
            <person name="Baker S.E."/>
            <person name="Bluhm B.H."/>
            <person name="Breakspear A."/>
            <person name="Brown D.W."/>
            <person name="Butchko R.A."/>
            <person name="Chapman S."/>
            <person name="Coulson R."/>
            <person name="Coutinho P.M."/>
            <person name="Danchin E.G."/>
            <person name="Diener A."/>
            <person name="Gale L.R."/>
            <person name="Gardiner D.M."/>
            <person name="Goff S."/>
            <person name="Hammond-Kosack K.E."/>
            <person name="Hilburn K."/>
            <person name="Hua-Van A."/>
            <person name="Jonkers W."/>
            <person name="Kazan K."/>
            <person name="Kodira C.D."/>
            <person name="Koehrsen M."/>
            <person name="Kumar L."/>
            <person name="Lee Y.H."/>
            <person name="Li L."/>
            <person name="Manners J.M."/>
            <person name="Miranda-Saavedra D."/>
            <person name="Mukherjee M."/>
            <person name="Park G."/>
            <person name="Park J."/>
            <person name="Park S.Y."/>
            <person name="Proctor R.H."/>
            <person name="Regev A."/>
            <person name="Ruiz-Roldan M.C."/>
            <person name="Sain D."/>
            <person name="Sakthikumar S."/>
            <person name="Sykes S."/>
            <person name="Schwartz D.C."/>
            <person name="Turgeon B.G."/>
            <person name="Wapinski I."/>
            <person name="Yoder O."/>
            <person name="Young S."/>
            <person name="Zeng Q."/>
            <person name="Zhou S."/>
            <person name="Galagan J."/>
            <person name="Cuomo C.A."/>
            <person name="Kistler H.C."/>
            <person name="Rep M."/>
        </authorList>
    </citation>
    <scope>NUCLEOTIDE SEQUENCE [LARGE SCALE GENOMIC DNA]</scope>
    <source>
        <strain evidence="18">M3125 / FGSC 7600</strain>
    </source>
</reference>
<evidence type="ECO:0000313" key="17">
    <source>
        <dbReference type="EMBL" id="EWG54344.1"/>
    </source>
</evidence>
<evidence type="ECO:0000256" key="7">
    <source>
        <dbReference type="ARBA" id="ARBA00022771"/>
    </source>
</evidence>
<evidence type="ECO:0000256" key="8">
    <source>
        <dbReference type="ARBA" id="ARBA00022833"/>
    </source>
</evidence>
<evidence type="ECO:0000256" key="6">
    <source>
        <dbReference type="ARBA" id="ARBA00022737"/>
    </source>
</evidence>
<feature type="compositionally biased region" description="Polar residues" evidence="15">
    <location>
        <begin position="239"/>
        <end position="258"/>
    </location>
</feature>
<organism evidence="17 18">
    <name type="scientific">Gibberella moniliformis (strain M3125 / FGSC 7600)</name>
    <name type="common">Maize ear and stalk rot fungus</name>
    <name type="synonym">Fusarium verticillioides</name>
    <dbReference type="NCBI Taxonomy" id="334819"/>
    <lineage>
        <taxon>Eukaryota</taxon>
        <taxon>Fungi</taxon>
        <taxon>Dikarya</taxon>
        <taxon>Ascomycota</taxon>
        <taxon>Pezizomycotina</taxon>
        <taxon>Sordariomycetes</taxon>
        <taxon>Hypocreomycetidae</taxon>
        <taxon>Hypocreales</taxon>
        <taxon>Nectriaceae</taxon>
        <taxon>Fusarium</taxon>
        <taxon>Fusarium fujikuroi species complex</taxon>
    </lineage>
</organism>
<name>W7N2J5_GIBM7</name>
<dbReference type="InterPro" id="IPR031348">
    <property type="entry name" value="PigL_N"/>
</dbReference>
<dbReference type="GO" id="GO:0005634">
    <property type="term" value="C:nucleus"/>
    <property type="evidence" value="ECO:0007669"/>
    <property type="project" value="TreeGrafter"/>
</dbReference>
<dbReference type="CDD" id="cd00130">
    <property type="entry name" value="PAS"/>
    <property type="match status" value="1"/>
</dbReference>
<evidence type="ECO:0000313" key="18">
    <source>
        <dbReference type="Proteomes" id="UP000009096"/>
    </source>
</evidence>
<dbReference type="Pfam" id="PF17111">
    <property type="entry name" value="PigL_N"/>
    <property type="match status" value="1"/>
</dbReference>
<keyword evidence="12" id="KW-0010">Activator</keyword>
<keyword evidence="4" id="KW-0288">FMN</keyword>
<dbReference type="InterPro" id="IPR035965">
    <property type="entry name" value="PAS-like_dom_sf"/>
</dbReference>
<keyword evidence="3" id="KW-0285">Flavoprotein</keyword>
<dbReference type="Proteomes" id="UP000009096">
    <property type="component" value="Chromosome 3"/>
</dbReference>
<keyword evidence="2" id="KW-0716">Sensory transduction</keyword>
<dbReference type="STRING" id="334819.W7N2J5"/>
<dbReference type="PROSITE" id="PS50112">
    <property type="entry name" value="PAS"/>
    <property type="match status" value="1"/>
</dbReference>
<dbReference type="OrthoDB" id="432483at2759"/>
<dbReference type="PANTHER" id="PTHR47429:SF7">
    <property type="entry name" value="GATA-FACTOR"/>
    <property type="match status" value="1"/>
</dbReference>
<evidence type="ECO:0000259" key="16">
    <source>
        <dbReference type="PROSITE" id="PS50112"/>
    </source>
</evidence>
<keyword evidence="8" id="KW-0862">Zinc</keyword>
<dbReference type="eggNOG" id="ENOG502QU3S">
    <property type="taxonomic scope" value="Eukaryota"/>
</dbReference>
<dbReference type="Gene3D" id="3.30.450.20">
    <property type="entry name" value="PAS domain"/>
    <property type="match status" value="1"/>
</dbReference>
<evidence type="ECO:0000256" key="11">
    <source>
        <dbReference type="ARBA" id="ARBA00023125"/>
    </source>
</evidence>
<feature type="region of interest" description="Disordered" evidence="15">
    <location>
        <begin position="304"/>
        <end position="361"/>
    </location>
</feature>
<evidence type="ECO:0000256" key="9">
    <source>
        <dbReference type="ARBA" id="ARBA00022991"/>
    </source>
</evidence>
<evidence type="ECO:0000256" key="5">
    <source>
        <dbReference type="ARBA" id="ARBA00022723"/>
    </source>
</evidence>
<accession>W7N2J5</accession>
<evidence type="ECO:0000256" key="14">
    <source>
        <dbReference type="ARBA" id="ARBA00023170"/>
    </source>
</evidence>
<evidence type="ECO:0000256" key="12">
    <source>
        <dbReference type="ARBA" id="ARBA00023159"/>
    </source>
</evidence>
<evidence type="ECO:0000256" key="10">
    <source>
        <dbReference type="ARBA" id="ARBA00023015"/>
    </source>
</evidence>
<keyword evidence="13" id="KW-0804">Transcription</keyword>
<dbReference type="GO" id="GO:0003677">
    <property type="term" value="F:DNA binding"/>
    <property type="evidence" value="ECO:0007669"/>
    <property type="project" value="UniProtKB-KW"/>
</dbReference>
<keyword evidence="7" id="KW-0863">Zinc-finger</keyword>